<accession>A0A9N9FYX7</accession>
<sequence length="371" mass="41536">MVEILVRLKNYGSLVVDSLEAMRNEYVVAILHTAINITRDSTGEELSMRPEYEVIGDDSTGRVDFAIKENSDLRMKFANFDAERAELKRRIAEALRSTEEERTRRVAENTKLKARIEDKAEQASLNQDQESDTGCSTSEKIPEVSNPVTKISAGAPGQNSHRKKGAENIVQLIADGIKDDAQSSDKTIPCDVGVENIKYITTYSANSISELTNDKVQDIIEASERRDNLSEHNDNDNTDVEEVLTNMVRISAGGPGQNHVTKNPETRERIINAPPALKSTEVNTSANVLSAPQSKPDHSYFRNKILDQYPNLYRECSIENFDYYGITDETTCGDYICPLCKLGHDGEEIEGRYKAGSYFIKCEQREIEIVV</sequence>
<dbReference type="EMBL" id="CAJVPL010001338">
    <property type="protein sequence ID" value="CAG8565925.1"/>
    <property type="molecule type" value="Genomic_DNA"/>
</dbReference>
<evidence type="ECO:0000256" key="2">
    <source>
        <dbReference type="SAM" id="MobiDB-lite"/>
    </source>
</evidence>
<protein>
    <submittedName>
        <fullName evidence="3">942_t:CDS:1</fullName>
    </submittedName>
</protein>
<reference evidence="3" key="1">
    <citation type="submission" date="2021-06" db="EMBL/GenBank/DDBJ databases">
        <authorList>
            <person name="Kallberg Y."/>
            <person name="Tangrot J."/>
            <person name="Rosling A."/>
        </authorList>
    </citation>
    <scope>NUCLEOTIDE SEQUENCE</scope>
    <source>
        <strain evidence="3">MT106</strain>
    </source>
</reference>
<comment type="caution">
    <text evidence="3">The sequence shown here is derived from an EMBL/GenBank/DDBJ whole genome shotgun (WGS) entry which is preliminary data.</text>
</comment>
<evidence type="ECO:0000256" key="1">
    <source>
        <dbReference type="SAM" id="Coils"/>
    </source>
</evidence>
<feature type="compositionally biased region" description="Polar residues" evidence="2">
    <location>
        <begin position="123"/>
        <end position="139"/>
    </location>
</feature>
<evidence type="ECO:0000313" key="3">
    <source>
        <dbReference type="EMBL" id="CAG8565925.1"/>
    </source>
</evidence>
<name>A0A9N9FYX7_9GLOM</name>
<dbReference type="Proteomes" id="UP000789831">
    <property type="component" value="Unassembled WGS sequence"/>
</dbReference>
<keyword evidence="4" id="KW-1185">Reference proteome</keyword>
<keyword evidence="1" id="KW-0175">Coiled coil</keyword>
<dbReference type="OrthoDB" id="2432162at2759"/>
<proteinExistence type="predicted"/>
<evidence type="ECO:0000313" key="4">
    <source>
        <dbReference type="Proteomes" id="UP000789831"/>
    </source>
</evidence>
<feature type="region of interest" description="Disordered" evidence="2">
    <location>
        <begin position="117"/>
        <end position="141"/>
    </location>
</feature>
<gene>
    <name evidence="3" type="ORF">AGERDE_LOCUS7390</name>
</gene>
<organism evidence="3 4">
    <name type="scientific">Ambispora gerdemannii</name>
    <dbReference type="NCBI Taxonomy" id="144530"/>
    <lineage>
        <taxon>Eukaryota</taxon>
        <taxon>Fungi</taxon>
        <taxon>Fungi incertae sedis</taxon>
        <taxon>Mucoromycota</taxon>
        <taxon>Glomeromycotina</taxon>
        <taxon>Glomeromycetes</taxon>
        <taxon>Archaeosporales</taxon>
        <taxon>Ambisporaceae</taxon>
        <taxon>Ambispora</taxon>
    </lineage>
</organism>
<dbReference type="AlphaFoldDB" id="A0A9N9FYX7"/>
<feature type="coiled-coil region" evidence="1">
    <location>
        <begin position="70"/>
        <end position="104"/>
    </location>
</feature>